<keyword evidence="4" id="KW-1185">Reference proteome</keyword>
<dbReference type="InterPro" id="IPR003399">
    <property type="entry name" value="Mce/MlaD"/>
</dbReference>
<evidence type="ECO:0000313" key="4">
    <source>
        <dbReference type="Proteomes" id="UP001312908"/>
    </source>
</evidence>
<sequence>MERVSAIQTRRQTAEIIVGMLVLAVLLLMLILAIAGRYRSGGDDYNLKADFNQIDGLSIGSDVRLAGITVGHVATTRVDPKTYRANVTFTVDRSVALPVDSAAIITSDSLLGGKYIALSPGGTRRC</sequence>
<dbReference type="PANTHER" id="PTHR33371">
    <property type="entry name" value="INTERMEMBRANE PHOSPHOLIPID TRANSPORT SYSTEM BINDING PROTEIN MLAD-RELATED"/>
    <property type="match status" value="1"/>
</dbReference>
<name>A0ABU7TYU4_9PROT</name>
<dbReference type="InterPro" id="IPR052336">
    <property type="entry name" value="MlaD_Phospholipid_Transporter"/>
</dbReference>
<comment type="caution">
    <text evidence="3">The sequence shown here is derived from an EMBL/GenBank/DDBJ whole genome shotgun (WGS) entry which is preliminary data.</text>
</comment>
<accession>A0ABU7TYU4</accession>
<dbReference type="Pfam" id="PF02470">
    <property type="entry name" value="MlaD"/>
    <property type="match status" value="1"/>
</dbReference>
<gene>
    <name evidence="3" type="ORF">DOFOFD_01105</name>
</gene>
<feature type="domain" description="Mce/MlaD" evidence="2">
    <location>
        <begin position="45"/>
        <end position="121"/>
    </location>
</feature>
<protein>
    <recommendedName>
        <fullName evidence="2">Mce/MlaD domain-containing protein</fullName>
    </recommendedName>
</protein>
<keyword evidence="1" id="KW-0472">Membrane</keyword>
<proteinExistence type="predicted"/>
<keyword evidence="1" id="KW-1133">Transmembrane helix</keyword>
<evidence type="ECO:0000313" key="3">
    <source>
        <dbReference type="EMBL" id="MEE8657617.1"/>
    </source>
</evidence>
<evidence type="ECO:0000256" key="1">
    <source>
        <dbReference type="SAM" id="Phobius"/>
    </source>
</evidence>
<dbReference type="Proteomes" id="UP001312908">
    <property type="component" value="Unassembled WGS sequence"/>
</dbReference>
<dbReference type="EMBL" id="JAWJZY010000001">
    <property type="protein sequence ID" value="MEE8657617.1"/>
    <property type="molecule type" value="Genomic_DNA"/>
</dbReference>
<dbReference type="PANTHER" id="PTHR33371:SF4">
    <property type="entry name" value="INTERMEMBRANE PHOSPHOLIPID TRANSPORT SYSTEM BINDING PROTEIN MLAD"/>
    <property type="match status" value="1"/>
</dbReference>
<keyword evidence="1" id="KW-0812">Transmembrane</keyword>
<organism evidence="3 4">
    <name type="scientific">Sorlinia euscelidii</name>
    <dbReference type="NCBI Taxonomy" id="3081148"/>
    <lineage>
        <taxon>Bacteria</taxon>
        <taxon>Pseudomonadati</taxon>
        <taxon>Pseudomonadota</taxon>
        <taxon>Alphaproteobacteria</taxon>
        <taxon>Acetobacterales</taxon>
        <taxon>Acetobacteraceae</taxon>
        <taxon>Sorlinia</taxon>
    </lineage>
</organism>
<reference evidence="3 4" key="1">
    <citation type="submission" date="2023-10" db="EMBL/GenBank/DDBJ databases">
        <title>Sorlinia euscelidii gen. nov., sp. nov., an acetic acid bacteria isolated from the gut of Euscelidius variegatus emitter.</title>
        <authorList>
            <person name="Michoud G."/>
            <person name="Marasco R."/>
            <person name="Seferji K."/>
            <person name="Gonella E."/>
            <person name="Garuglieri E."/>
            <person name="Alma A."/>
            <person name="Mapelli F."/>
            <person name="Borin S."/>
            <person name="Daffonchio D."/>
            <person name="Crotti E."/>
        </authorList>
    </citation>
    <scope>NUCLEOTIDE SEQUENCE [LARGE SCALE GENOMIC DNA]</scope>
    <source>
        <strain evidence="3 4">EV16P</strain>
    </source>
</reference>
<evidence type="ECO:0000259" key="2">
    <source>
        <dbReference type="Pfam" id="PF02470"/>
    </source>
</evidence>
<feature type="transmembrane region" description="Helical" evidence="1">
    <location>
        <begin position="16"/>
        <end position="35"/>
    </location>
</feature>